<dbReference type="EMBL" id="GBRH01167385">
    <property type="protein sequence ID" value="JAE30511.1"/>
    <property type="molecule type" value="Transcribed_RNA"/>
</dbReference>
<evidence type="ECO:0000313" key="1">
    <source>
        <dbReference type="EMBL" id="JAE30511.1"/>
    </source>
</evidence>
<dbReference type="AlphaFoldDB" id="A0A0A9H6N7"/>
<protein>
    <submittedName>
        <fullName evidence="1">Uncharacterized protein</fullName>
    </submittedName>
</protein>
<reference evidence="1" key="2">
    <citation type="journal article" date="2015" name="Data Brief">
        <title>Shoot transcriptome of the giant reed, Arundo donax.</title>
        <authorList>
            <person name="Barrero R.A."/>
            <person name="Guerrero F.D."/>
            <person name="Moolhuijzen P."/>
            <person name="Goolsby J.A."/>
            <person name="Tidwell J."/>
            <person name="Bellgard S.E."/>
            <person name="Bellgard M.I."/>
        </authorList>
    </citation>
    <scope>NUCLEOTIDE SEQUENCE</scope>
    <source>
        <tissue evidence="1">Shoot tissue taken approximately 20 cm above the soil surface</tissue>
    </source>
</reference>
<proteinExistence type="predicted"/>
<organism evidence="1">
    <name type="scientific">Arundo donax</name>
    <name type="common">Giant reed</name>
    <name type="synonym">Donax arundinaceus</name>
    <dbReference type="NCBI Taxonomy" id="35708"/>
    <lineage>
        <taxon>Eukaryota</taxon>
        <taxon>Viridiplantae</taxon>
        <taxon>Streptophyta</taxon>
        <taxon>Embryophyta</taxon>
        <taxon>Tracheophyta</taxon>
        <taxon>Spermatophyta</taxon>
        <taxon>Magnoliopsida</taxon>
        <taxon>Liliopsida</taxon>
        <taxon>Poales</taxon>
        <taxon>Poaceae</taxon>
        <taxon>PACMAD clade</taxon>
        <taxon>Arundinoideae</taxon>
        <taxon>Arundineae</taxon>
        <taxon>Arundo</taxon>
    </lineage>
</organism>
<accession>A0A0A9H6N7</accession>
<sequence length="76" mass="8616">MIPSNSKWKQLIQYVLERRLPLGVFVLDAIDPGLEIKAARHGRVIVHLPCERVFVFLVLPSYNGDDSEPVLWMATG</sequence>
<name>A0A0A9H6N7_ARUDO</name>
<reference evidence="1" key="1">
    <citation type="submission" date="2014-09" db="EMBL/GenBank/DDBJ databases">
        <authorList>
            <person name="Magalhaes I.L.F."/>
            <person name="Oliveira U."/>
            <person name="Santos F.R."/>
            <person name="Vidigal T.H.D.A."/>
            <person name="Brescovit A.D."/>
            <person name="Santos A.J."/>
        </authorList>
    </citation>
    <scope>NUCLEOTIDE SEQUENCE</scope>
    <source>
        <tissue evidence="1">Shoot tissue taken approximately 20 cm above the soil surface</tissue>
    </source>
</reference>